<name>A0ACC2H7J0_DALPE</name>
<evidence type="ECO:0000313" key="1">
    <source>
        <dbReference type="EMBL" id="KAJ8011498.1"/>
    </source>
</evidence>
<dbReference type="EMBL" id="CM055732">
    <property type="protein sequence ID" value="KAJ8011498.1"/>
    <property type="molecule type" value="Genomic_DNA"/>
</dbReference>
<accession>A0ACC2H7J0</accession>
<comment type="caution">
    <text evidence="1">The sequence shown here is derived from an EMBL/GenBank/DDBJ whole genome shotgun (WGS) entry which is preliminary data.</text>
</comment>
<evidence type="ECO:0000313" key="2">
    <source>
        <dbReference type="Proteomes" id="UP001157502"/>
    </source>
</evidence>
<keyword evidence="2" id="KW-1185">Reference proteome</keyword>
<sequence>MHGLYIEPYEAEDSEPEDESEDEEYLEGEFRRDTTNGSAEELKGCVEFSQETWIKPYDKSQAQYPLPMDAASNWPQTQAFL</sequence>
<reference evidence="1" key="1">
    <citation type="submission" date="2021-05" db="EMBL/GenBank/DDBJ databases">
        <authorList>
            <person name="Pan Q."/>
            <person name="Jouanno E."/>
            <person name="Zahm M."/>
            <person name="Klopp C."/>
            <person name="Cabau C."/>
            <person name="Louis A."/>
            <person name="Berthelot C."/>
            <person name="Parey E."/>
            <person name="Roest Crollius H."/>
            <person name="Montfort J."/>
            <person name="Robinson-Rechavi M."/>
            <person name="Bouchez O."/>
            <person name="Lampietro C."/>
            <person name="Lopez Roques C."/>
            <person name="Donnadieu C."/>
            <person name="Postlethwait J."/>
            <person name="Bobe J."/>
            <person name="Dillon D."/>
            <person name="Chandos A."/>
            <person name="von Hippel F."/>
            <person name="Guiguen Y."/>
        </authorList>
    </citation>
    <scope>NUCLEOTIDE SEQUENCE</scope>
    <source>
        <strain evidence="1">YG-Jan2019</strain>
    </source>
</reference>
<dbReference type="Proteomes" id="UP001157502">
    <property type="component" value="Chromosome 5"/>
</dbReference>
<protein>
    <submittedName>
        <fullName evidence="1">Uncharacterized protein</fullName>
    </submittedName>
</protein>
<organism evidence="1 2">
    <name type="scientific">Dallia pectoralis</name>
    <name type="common">Alaska blackfish</name>
    <dbReference type="NCBI Taxonomy" id="75939"/>
    <lineage>
        <taxon>Eukaryota</taxon>
        <taxon>Metazoa</taxon>
        <taxon>Chordata</taxon>
        <taxon>Craniata</taxon>
        <taxon>Vertebrata</taxon>
        <taxon>Euteleostomi</taxon>
        <taxon>Actinopterygii</taxon>
        <taxon>Neopterygii</taxon>
        <taxon>Teleostei</taxon>
        <taxon>Protacanthopterygii</taxon>
        <taxon>Esociformes</taxon>
        <taxon>Umbridae</taxon>
        <taxon>Dallia</taxon>
    </lineage>
</organism>
<proteinExistence type="predicted"/>
<gene>
    <name evidence="1" type="ORF">DPEC_G00058850</name>
</gene>